<dbReference type="EMBL" id="HBUE01159490">
    <property type="protein sequence ID" value="CAG6509456.1"/>
    <property type="molecule type" value="Transcribed_RNA"/>
</dbReference>
<organism evidence="1">
    <name type="scientific">Culex pipiens</name>
    <name type="common">House mosquito</name>
    <dbReference type="NCBI Taxonomy" id="7175"/>
    <lineage>
        <taxon>Eukaryota</taxon>
        <taxon>Metazoa</taxon>
        <taxon>Ecdysozoa</taxon>
        <taxon>Arthropoda</taxon>
        <taxon>Hexapoda</taxon>
        <taxon>Insecta</taxon>
        <taxon>Pterygota</taxon>
        <taxon>Neoptera</taxon>
        <taxon>Endopterygota</taxon>
        <taxon>Diptera</taxon>
        <taxon>Nematocera</taxon>
        <taxon>Culicoidea</taxon>
        <taxon>Culicidae</taxon>
        <taxon>Culicinae</taxon>
        <taxon>Culicini</taxon>
        <taxon>Culex</taxon>
        <taxon>Culex</taxon>
    </lineage>
</organism>
<name>A0A8D8J0T0_CULPI</name>
<dbReference type="EMBL" id="HBUE01264628">
    <property type="protein sequence ID" value="CAG6560836.1"/>
    <property type="molecule type" value="Transcribed_RNA"/>
</dbReference>
<dbReference type="AlphaFoldDB" id="A0A8D8J0T0"/>
<protein>
    <submittedName>
        <fullName evidence="1">(northern house mosquito) hypothetical protein</fullName>
    </submittedName>
</protein>
<proteinExistence type="predicted"/>
<accession>A0A8D8J0T0</accession>
<sequence>MWCGGGGPFMYWGGPWGFGGWPPCCGGGGPCIGMWPPCPPWGGPGGPCGWGGPWPGAIWGGPCGGPGGGGWYGLCGDGEGAGLCDGGPIGLGACGGGIGLLTGDGLAISTTESTLPQKFTKTFHRLHNFLLGQTKKSFLSLQRGSHQLRKENGCRRGKLKNTFNPPAFTRFHLCPPTKRSPNSPAQFGHEFAPVFTLLCWKIPEISPAYKNPSASKSDTAEE</sequence>
<reference evidence="1" key="1">
    <citation type="submission" date="2021-05" db="EMBL/GenBank/DDBJ databases">
        <authorList>
            <person name="Alioto T."/>
            <person name="Alioto T."/>
            <person name="Gomez Garrido J."/>
        </authorList>
    </citation>
    <scope>NUCLEOTIDE SEQUENCE</scope>
</reference>
<evidence type="ECO:0000313" key="1">
    <source>
        <dbReference type="EMBL" id="CAG6560836.1"/>
    </source>
</evidence>